<dbReference type="OrthoDB" id="10051656at2759"/>
<evidence type="ECO:0008006" key="3">
    <source>
        <dbReference type="Google" id="ProtNLM"/>
    </source>
</evidence>
<gene>
    <name evidence="1" type="ORF">BV898_06454</name>
</gene>
<proteinExistence type="predicted"/>
<evidence type="ECO:0000313" key="1">
    <source>
        <dbReference type="EMBL" id="OQV19463.1"/>
    </source>
</evidence>
<name>A0A1W0WWB3_HYPEX</name>
<dbReference type="Proteomes" id="UP000192578">
    <property type="component" value="Unassembled WGS sequence"/>
</dbReference>
<dbReference type="EMBL" id="MTYJ01000038">
    <property type="protein sequence ID" value="OQV19463.1"/>
    <property type="molecule type" value="Genomic_DNA"/>
</dbReference>
<comment type="caution">
    <text evidence="1">The sequence shown here is derived from an EMBL/GenBank/DDBJ whole genome shotgun (WGS) entry which is preliminary data.</text>
</comment>
<organism evidence="1 2">
    <name type="scientific">Hypsibius exemplaris</name>
    <name type="common">Freshwater tardigrade</name>
    <dbReference type="NCBI Taxonomy" id="2072580"/>
    <lineage>
        <taxon>Eukaryota</taxon>
        <taxon>Metazoa</taxon>
        <taxon>Ecdysozoa</taxon>
        <taxon>Tardigrada</taxon>
        <taxon>Eutardigrada</taxon>
        <taxon>Parachela</taxon>
        <taxon>Hypsibioidea</taxon>
        <taxon>Hypsibiidae</taxon>
        <taxon>Hypsibius</taxon>
    </lineage>
</organism>
<evidence type="ECO:0000313" key="2">
    <source>
        <dbReference type="Proteomes" id="UP000192578"/>
    </source>
</evidence>
<protein>
    <recommendedName>
        <fullName evidence="3">DDE-1 domain-containing protein</fullName>
    </recommendedName>
</protein>
<reference evidence="2" key="1">
    <citation type="submission" date="2017-01" db="EMBL/GenBank/DDBJ databases">
        <title>Comparative genomics of anhydrobiosis in the tardigrade Hypsibius dujardini.</title>
        <authorList>
            <person name="Yoshida Y."/>
            <person name="Koutsovoulos G."/>
            <person name="Laetsch D."/>
            <person name="Stevens L."/>
            <person name="Kumar S."/>
            <person name="Horikawa D."/>
            <person name="Ishino K."/>
            <person name="Komine S."/>
            <person name="Tomita M."/>
            <person name="Blaxter M."/>
            <person name="Arakawa K."/>
        </authorList>
    </citation>
    <scope>NUCLEOTIDE SEQUENCE [LARGE SCALE GENOMIC DNA]</scope>
    <source>
        <strain evidence="2">Z151</strain>
    </source>
</reference>
<keyword evidence="2" id="KW-1185">Reference proteome</keyword>
<accession>A0A1W0WWB3</accession>
<dbReference type="AlphaFoldDB" id="A0A1W0WWB3"/>
<sequence length="86" mass="10298">MKKENLKVWLEQVYFPHVDNRTVLVIDSWSTYKNRALLDAATPEGREVQIVTVLPKITPLCQPLDVYKFRMWKAFFCKIWDWVVQL</sequence>